<dbReference type="RefSeq" id="WP_206822648.1">
    <property type="nucleotide sequence ID" value="NZ_JAEMWU010000001.1"/>
</dbReference>
<sequence>MTGHVFVVPGDIRRFACDAYLHATDRDLRAGGGWTTSAPDAPNRLDPHLLDAYKTENRFTLPLLDRAEHPNEPATILTAVPYYGVTHPREFVPRLQEFFRVGTDIARRRGVTAVLSQRERPLLAVPLFGTAGGGADYVRGDVFRLVYEQSLEAANEHGIDVAIVLSNPRDYALAQMIRRESGDAWPELAPDEQAAARRLGQLATQARLVPFMGAGISIASGAPSWDGLITRLADAVGLDPEVVAELKKHDTLDQAAYVQIAFERRAADTAFGKAVADAVNVQRYGIAPPLLAALDAEQAITLNYDRLFEWAALDGKRPRRVIPGEPGEEVRWLLKLHGSVDKPESIVLTRDDYLGFNSDRAALSSLVKATLMTRHLLFVGFGVRDPHFHEIVHDVRRAMPAGRQKLGTVLTFDEDPIKHGLWHNDLDFVQLSTARMLEMFLDAVLAYGATSHSYLLAHGYASALAEEDRTVSNALKSMIASVPESARSGTAWAAVSTMLDDLGWRTGEASPSPRPLPEGLR</sequence>
<dbReference type="Pfam" id="PF13289">
    <property type="entry name" value="SIR2_2"/>
    <property type="match status" value="1"/>
</dbReference>
<accession>A0A939DVJ8</accession>
<name>A0A939DVJ8_9MICO</name>
<dbReference type="AlphaFoldDB" id="A0A939DVJ8"/>
<gene>
    <name evidence="1" type="ORF">JF543_02640</name>
</gene>
<organism evidence="1 2">
    <name type="scientific">Microbacterium esteraromaticum</name>
    <dbReference type="NCBI Taxonomy" id="57043"/>
    <lineage>
        <taxon>Bacteria</taxon>
        <taxon>Bacillati</taxon>
        <taxon>Actinomycetota</taxon>
        <taxon>Actinomycetes</taxon>
        <taxon>Micrococcales</taxon>
        <taxon>Microbacteriaceae</taxon>
        <taxon>Microbacterium</taxon>
    </lineage>
</organism>
<evidence type="ECO:0000313" key="1">
    <source>
        <dbReference type="EMBL" id="MBN8204853.1"/>
    </source>
</evidence>
<reference evidence="1" key="1">
    <citation type="submission" date="2020-12" db="EMBL/GenBank/DDBJ databases">
        <title>PHA producing bacteria isolated from mangrove.</title>
        <authorList>
            <person name="Zheng W."/>
            <person name="Yu S."/>
            <person name="Huang Y."/>
        </authorList>
    </citation>
    <scope>NUCLEOTIDE SEQUENCE</scope>
    <source>
        <strain evidence="1">GN8-5</strain>
    </source>
</reference>
<dbReference type="Proteomes" id="UP000664385">
    <property type="component" value="Unassembled WGS sequence"/>
</dbReference>
<proteinExistence type="predicted"/>
<dbReference type="InterPro" id="IPR029035">
    <property type="entry name" value="DHS-like_NAD/FAD-binding_dom"/>
</dbReference>
<dbReference type="EMBL" id="JAEMWU010000001">
    <property type="protein sequence ID" value="MBN8204853.1"/>
    <property type="molecule type" value="Genomic_DNA"/>
</dbReference>
<evidence type="ECO:0000313" key="2">
    <source>
        <dbReference type="Proteomes" id="UP000664385"/>
    </source>
</evidence>
<protein>
    <submittedName>
        <fullName evidence="1">SIR2 family protein</fullName>
    </submittedName>
</protein>
<dbReference type="SUPFAM" id="SSF52467">
    <property type="entry name" value="DHS-like NAD/FAD-binding domain"/>
    <property type="match status" value="1"/>
</dbReference>
<comment type="caution">
    <text evidence="1">The sequence shown here is derived from an EMBL/GenBank/DDBJ whole genome shotgun (WGS) entry which is preliminary data.</text>
</comment>